<sequence length="116" mass="12755">MGRQVRSMGANDHSRARKDTLSTGGQPMWLSGDPIPRILGYVSVGSRRYADWQKLAYQATMDEISEVDINEQITESAVERPEYVTLTAISPWPVKVIQNVEIAGDGNASLSSSKCI</sequence>
<dbReference type="EMBL" id="NCKW01006929">
    <property type="protein sequence ID" value="POM70557.1"/>
    <property type="molecule type" value="Genomic_DNA"/>
</dbReference>
<protein>
    <submittedName>
        <fullName evidence="2">Uncharacterized protein</fullName>
    </submittedName>
</protein>
<organism evidence="2 3">
    <name type="scientific">Phytophthora palmivora</name>
    <dbReference type="NCBI Taxonomy" id="4796"/>
    <lineage>
        <taxon>Eukaryota</taxon>
        <taxon>Sar</taxon>
        <taxon>Stramenopiles</taxon>
        <taxon>Oomycota</taxon>
        <taxon>Peronosporomycetes</taxon>
        <taxon>Peronosporales</taxon>
        <taxon>Peronosporaceae</taxon>
        <taxon>Phytophthora</taxon>
    </lineage>
</organism>
<dbReference type="OrthoDB" id="129416at2759"/>
<proteinExistence type="predicted"/>
<name>A0A2P4XYC3_9STRA</name>
<gene>
    <name evidence="2" type="ORF">PHPALM_12983</name>
</gene>
<keyword evidence="3" id="KW-1185">Reference proteome</keyword>
<evidence type="ECO:0000313" key="3">
    <source>
        <dbReference type="Proteomes" id="UP000237271"/>
    </source>
</evidence>
<dbReference type="Proteomes" id="UP000237271">
    <property type="component" value="Unassembled WGS sequence"/>
</dbReference>
<evidence type="ECO:0000256" key="1">
    <source>
        <dbReference type="SAM" id="MobiDB-lite"/>
    </source>
</evidence>
<evidence type="ECO:0000313" key="2">
    <source>
        <dbReference type="EMBL" id="POM70557.1"/>
    </source>
</evidence>
<comment type="caution">
    <text evidence="2">The sequence shown here is derived from an EMBL/GenBank/DDBJ whole genome shotgun (WGS) entry which is preliminary data.</text>
</comment>
<feature type="region of interest" description="Disordered" evidence="1">
    <location>
        <begin position="1"/>
        <end position="28"/>
    </location>
</feature>
<reference evidence="2 3" key="1">
    <citation type="journal article" date="2017" name="Genome Biol. Evol.">
        <title>Phytophthora megakarya and P. palmivora, closely related causal agents of cacao black pod rot, underwent increases in genome sizes and gene numbers by different mechanisms.</title>
        <authorList>
            <person name="Ali S.S."/>
            <person name="Shao J."/>
            <person name="Lary D.J."/>
            <person name="Kronmiller B."/>
            <person name="Shen D."/>
            <person name="Strem M.D."/>
            <person name="Amoako-Attah I."/>
            <person name="Akrofi A.Y."/>
            <person name="Begoude B.A."/>
            <person name="Ten Hoopen G.M."/>
            <person name="Coulibaly K."/>
            <person name="Kebe B.I."/>
            <person name="Melnick R.L."/>
            <person name="Guiltinan M.J."/>
            <person name="Tyler B.M."/>
            <person name="Meinhardt L.W."/>
            <person name="Bailey B.A."/>
        </authorList>
    </citation>
    <scope>NUCLEOTIDE SEQUENCE [LARGE SCALE GENOMIC DNA]</scope>
    <source>
        <strain evidence="3">sbr112.9</strain>
    </source>
</reference>
<accession>A0A2P4XYC3</accession>
<dbReference type="AlphaFoldDB" id="A0A2P4XYC3"/>